<organism evidence="1 2">
    <name type="scientific">Sphaerotilus uruguayifluvii</name>
    <dbReference type="NCBI Taxonomy" id="2735897"/>
    <lineage>
        <taxon>Bacteria</taxon>
        <taxon>Pseudomonadati</taxon>
        <taxon>Pseudomonadota</taxon>
        <taxon>Betaproteobacteria</taxon>
        <taxon>Burkholderiales</taxon>
        <taxon>Sphaerotilaceae</taxon>
        <taxon>Sphaerotilus</taxon>
    </lineage>
</organism>
<keyword evidence="2" id="KW-1185">Reference proteome</keyword>
<dbReference type="Proteomes" id="UP001516061">
    <property type="component" value="Unassembled WGS sequence"/>
</dbReference>
<proteinExistence type="predicted"/>
<accession>A0ABX2G228</accession>
<evidence type="ECO:0000313" key="1">
    <source>
        <dbReference type="EMBL" id="NRT56355.1"/>
    </source>
</evidence>
<gene>
    <name evidence="1" type="ORF">HNQ01_002098</name>
</gene>
<comment type="caution">
    <text evidence="1">The sequence shown here is derived from an EMBL/GenBank/DDBJ whole genome shotgun (WGS) entry which is preliminary data.</text>
</comment>
<evidence type="ECO:0000313" key="2">
    <source>
        <dbReference type="Proteomes" id="UP001516061"/>
    </source>
</evidence>
<protein>
    <submittedName>
        <fullName evidence="1">Uncharacterized protein</fullName>
    </submittedName>
</protein>
<name>A0ABX2G228_9BURK</name>
<dbReference type="RefSeq" id="WP_173805380.1">
    <property type="nucleotide sequence ID" value="NZ_JABSNM010000008.1"/>
</dbReference>
<sequence>MSINVNAKTEIKSVTALIAKLNDYKSKNWAIGLTGNTLVPDEFLAFFTNRELPFAYYVRSQQGVSLGDPTAYQNNINTLNVYMARIKANEKALVTATIATLNDYKAKNWAIGLNGDTLQPDNLLPFFATRELVFAFYVRKPDLTLGDSSAYDKNIATLNAYLSSL</sequence>
<dbReference type="EMBL" id="JABSNM010000008">
    <property type="protein sequence ID" value="NRT56355.1"/>
    <property type="molecule type" value="Genomic_DNA"/>
</dbReference>
<reference evidence="1 2" key="1">
    <citation type="submission" date="2020-05" db="EMBL/GenBank/DDBJ databases">
        <title>Genomic Encyclopedia of Type Strains, Phase IV (KMG-V): Genome sequencing to study the core and pangenomes of soil and plant-associated prokaryotes.</title>
        <authorList>
            <person name="Whitman W."/>
        </authorList>
    </citation>
    <scope>NUCLEOTIDE SEQUENCE [LARGE SCALE GENOMIC DNA]</scope>
    <source>
        <strain evidence="1 2">C29</strain>
    </source>
</reference>